<accession>A0A8K0G1W2</accession>
<dbReference type="Pfam" id="PF04199">
    <property type="entry name" value="Cyclase"/>
    <property type="match status" value="1"/>
</dbReference>
<dbReference type="Gene3D" id="3.50.30.50">
    <property type="entry name" value="Putative cyclase"/>
    <property type="match status" value="1"/>
</dbReference>
<evidence type="ECO:0008006" key="6">
    <source>
        <dbReference type="Google" id="ProtNLM"/>
    </source>
</evidence>
<reference evidence="4" key="1">
    <citation type="submission" date="2019-08" db="EMBL/GenBank/DDBJ databases">
        <title>The genome of the North American firefly Photinus pyralis.</title>
        <authorList>
            <consortium name="Photinus pyralis genome working group"/>
            <person name="Fallon T.R."/>
            <person name="Sander Lower S.E."/>
            <person name="Weng J.-K."/>
        </authorList>
    </citation>
    <scope>NUCLEOTIDE SEQUENCE</scope>
    <source>
        <strain evidence="4">TRF0915ILg1</strain>
        <tissue evidence="4">Whole body</tissue>
    </source>
</reference>
<proteinExistence type="inferred from homology"/>
<gene>
    <name evidence="4" type="ORF">ILUMI_23466</name>
</gene>
<dbReference type="EMBL" id="VTPC01090590">
    <property type="protein sequence ID" value="KAF2882733.1"/>
    <property type="molecule type" value="Genomic_DNA"/>
</dbReference>
<keyword evidence="2" id="KW-1133">Transmembrane helix</keyword>
<keyword evidence="2" id="KW-0812">Transmembrane</keyword>
<dbReference type="InterPro" id="IPR007325">
    <property type="entry name" value="KFase/CYL"/>
</dbReference>
<dbReference type="AlphaFoldDB" id="A0A8K0G1W2"/>
<keyword evidence="3" id="KW-0732">Signal</keyword>
<comment type="caution">
    <text evidence="4">The sequence shown here is derived from an EMBL/GenBank/DDBJ whole genome shotgun (WGS) entry which is preliminary data.</text>
</comment>
<protein>
    <recommendedName>
        <fullName evidence="6">Cyclase</fullName>
    </recommendedName>
</protein>
<keyword evidence="5" id="KW-1185">Reference proteome</keyword>
<sequence>MRCFVVFFFIGCYLETISATLTRLEDTVDLTWSFDNDTIYWTNSQPFVFTRKIAEIRRDGVWYAANEFCAGEHGGTHFDAPYHFNKQGWKVAEIPLSRLIVRGVKIDVTEEVELLKDKALLLPEHLEQWEEDNGSIPKNSVLLIKFGWSKYYSNKTEYLGIDQQDNLNFPGLSEAAAEWIVKSRKIVGVGVDTASADAGRDINFPVHRILSAHQIYVLENVKIPAAFPDTGFILYVLPMKIQDGTGAPLRLIAIPHDSDLVPPNLKIVAMSPAVPIYSHIIIILSSVVLLVLYSSSNVPE</sequence>
<evidence type="ECO:0000256" key="2">
    <source>
        <dbReference type="SAM" id="Phobius"/>
    </source>
</evidence>
<feature type="signal peptide" evidence="3">
    <location>
        <begin position="1"/>
        <end position="19"/>
    </location>
</feature>
<dbReference type="GO" id="GO:0004061">
    <property type="term" value="F:arylformamidase activity"/>
    <property type="evidence" value="ECO:0007669"/>
    <property type="project" value="InterPro"/>
</dbReference>
<dbReference type="PANTHER" id="PTHR31118:SF12">
    <property type="entry name" value="CYCLASE-LIKE PROTEIN 2"/>
    <property type="match status" value="1"/>
</dbReference>
<dbReference type="Proteomes" id="UP000801492">
    <property type="component" value="Unassembled WGS sequence"/>
</dbReference>
<feature type="chain" id="PRO_5035435978" description="Cyclase" evidence="3">
    <location>
        <begin position="20"/>
        <end position="300"/>
    </location>
</feature>
<feature type="transmembrane region" description="Helical" evidence="2">
    <location>
        <begin position="276"/>
        <end position="294"/>
    </location>
</feature>
<dbReference type="SUPFAM" id="SSF102198">
    <property type="entry name" value="Putative cyclase"/>
    <property type="match status" value="1"/>
</dbReference>
<dbReference type="GO" id="GO:0019441">
    <property type="term" value="P:L-tryptophan catabolic process to kynurenine"/>
    <property type="evidence" value="ECO:0007669"/>
    <property type="project" value="InterPro"/>
</dbReference>
<dbReference type="OrthoDB" id="7108654at2759"/>
<evidence type="ECO:0000256" key="1">
    <source>
        <dbReference type="ARBA" id="ARBA00007865"/>
    </source>
</evidence>
<dbReference type="InterPro" id="IPR037175">
    <property type="entry name" value="KFase_sf"/>
</dbReference>
<evidence type="ECO:0000256" key="3">
    <source>
        <dbReference type="SAM" id="SignalP"/>
    </source>
</evidence>
<keyword evidence="2" id="KW-0472">Membrane</keyword>
<evidence type="ECO:0000313" key="4">
    <source>
        <dbReference type="EMBL" id="KAF2882733.1"/>
    </source>
</evidence>
<comment type="similarity">
    <text evidence="1">Belongs to the Cyclase 1 superfamily.</text>
</comment>
<evidence type="ECO:0000313" key="5">
    <source>
        <dbReference type="Proteomes" id="UP000801492"/>
    </source>
</evidence>
<name>A0A8K0G1W2_IGNLU</name>
<dbReference type="PANTHER" id="PTHR31118">
    <property type="entry name" value="CYCLASE-LIKE PROTEIN 2"/>
    <property type="match status" value="1"/>
</dbReference>
<organism evidence="4 5">
    <name type="scientific">Ignelater luminosus</name>
    <name type="common">Cucubano</name>
    <name type="synonym">Pyrophorus luminosus</name>
    <dbReference type="NCBI Taxonomy" id="2038154"/>
    <lineage>
        <taxon>Eukaryota</taxon>
        <taxon>Metazoa</taxon>
        <taxon>Ecdysozoa</taxon>
        <taxon>Arthropoda</taxon>
        <taxon>Hexapoda</taxon>
        <taxon>Insecta</taxon>
        <taxon>Pterygota</taxon>
        <taxon>Neoptera</taxon>
        <taxon>Endopterygota</taxon>
        <taxon>Coleoptera</taxon>
        <taxon>Polyphaga</taxon>
        <taxon>Elateriformia</taxon>
        <taxon>Elateroidea</taxon>
        <taxon>Elateridae</taxon>
        <taxon>Agrypninae</taxon>
        <taxon>Pyrophorini</taxon>
        <taxon>Ignelater</taxon>
    </lineage>
</organism>